<reference evidence="2 3" key="1">
    <citation type="journal article" date="2010" name="ChemBioChem">
        <title>Cloning and characterization of the biosynthetic gene cluster of 16-membered macrolide antibiotic FD-891: involvement of a dual functional cytochrome P450 monooxygenase catalyzing epoxidation and hydroxylation.</title>
        <authorList>
            <person name="Kudo F."/>
            <person name="Motegi A."/>
            <person name="Mizoue K."/>
            <person name="Eguchi T."/>
        </authorList>
    </citation>
    <scope>NUCLEOTIDE SEQUENCE [LARGE SCALE GENOMIC DNA]</scope>
    <source>
        <strain evidence="2 3">A-8890</strain>
    </source>
</reference>
<keyword evidence="3" id="KW-1185">Reference proteome</keyword>
<dbReference type="EMBL" id="AP018448">
    <property type="protein sequence ID" value="BBC29163.1"/>
    <property type="molecule type" value="Genomic_DNA"/>
</dbReference>
<dbReference type="Proteomes" id="UP001321542">
    <property type="component" value="Chromosome"/>
</dbReference>
<feature type="domain" description="Transposase Helix-turn-helix" evidence="1">
    <location>
        <begin position="31"/>
        <end position="80"/>
    </location>
</feature>
<protein>
    <recommendedName>
        <fullName evidence="1">Transposase Helix-turn-helix domain-containing protein</fullName>
    </recommendedName>
</protein>
<dbReference type="InterPro" id="IPR027805">
    <property type="entry name" value="Transposase_HTH_dom"/>
</dbReference>
<gene>
    <name evidence="2" type="ORF">SGFS_004540</name>
</gene>
<evidence type="ECO:0000313" key="2">
    <source>
        <dbReference type="EMBL" id="BBC29163.1"/>
    </source>
</evidence>
<evidence type="ECO:0000259" key="1">
    <source>
        <dbReference type="Pfam" id="PF13613"/>
    </source>
</evidence>
<organism evidence="2 3">
    <name type="scientific">Streptomyces graminofaciens</name>
    <dbReference type="NCBI Taxonomy" id="68212"/>
    <lineage>
        <taxon>Bacteria</taxon>
        <taxon>Bacillati</taxon>
        <taxon>Actinomycetota</taxon>
        <taxon>Actinomycetes</taxon>
        <taxon>Kitasatosporales</taxon>
        <taxon>Streptomycetaceae</taxon>
        <taxon>Streptomyces</taxon>
    </lineage>
</organism>
<sequence length="109" mass="12162">MVPYPAAVGLPHALVEWATMRIATRERDRRRKLPPHQRALVGLVYLRRHDTLARIAAGFGIRVSTAHAYASAVINLLVGRAHGLLRTLREANPRLRPAGRHSRGVRPGR</sequence>
<dbReference type="Pfam" id="PF13613">
    <property type="entry name" value="HTH_Tnp_4"/>
    <property type="match status" value="1"/>
</dbReference>
<evidence type="ECO:0000313" key="3">
    <source>
        <dbReference type="Proteomes" id="UP001321542"/>
    </source>
</evidence>
<name>A0ABM7F0C4_9ACTN</name>
<reference evidence="2 3" key="2">
    <citation type="journal article" date="2023" name="ChemBioChem">
        <title>Acyltransferase Domain Exchange between Two Independent Type I Polyketide Synthases in the Same Producer Strain of Macrolide Antibiotics.</title>
        <authorList>
            <person name="Kudo F."/>
            <person name="Kishikawa K."/>
            <person name="Tsuboi K."/>
            <person name="Kido T."/>
            <person name="Usui T."/>
            <person name="Hashimoto J."/>
            <person name="Shin-Ya K."/>
            <person name="Miyanaga A."/>
            <person name="Eguchi T."/>
        </authorList>
    </citation>
    <scope>NUCLEOTIDE SEQUENCE [LARGE SCALE GENOMIC DNA]</scope>
    <source>
        <strain evidence="2 3">A-8890</strain>
    </source>
</reference>
<proteinExistence type="predicted"/>
<accession>A0ABM7F0C4</accession>